<keyword evidence="1" id="KW-1133">Transmembrane helix</keyword>
<gene>
    <name evidence="2" type="ORF">OLEA9_A080045</name>
</gene>
<feature type="transmembrane region" description="Helical" evidence="1">
    <location>
        <begin position="12"/>
        <end position="33"/>
    </location>
</feature>
<keyword evidence="1" id="KW-0812">Transmembrane</keyword>
<protein>
    <submittedName>
        <fullName evidence="2">Uncharacterized protein</fullName>
    </submittedName>
</protein>
<reference evidence="2 3" key="1">
    <citation type="submission" date="2019-12" db="EMBL/GenBank/DDBJ databases">
        <authorList>
            <person name="Alioto T."/>
            <person name="Alioto T."/>
            <person name="Gomez Garrido J."/>
        </authorList>
    </citation>
    <scope>NUCLEOTIDE SEQUENCE [LARGE SCALE GENOMIC DNA]</scope>
</reference>
<dbReference type="EMBL" id="CACTIH010005588">
    <property type="protein sequence ID" value="CAA2998309.1"/>
    <property type="molecule type" value="Genomic_DNA"/>
</dbReference>
<dbReference type="Proteomes" id="UP000594638">
    <property type="component" value="Unassembled WGS sequence"/>
</dbReference>
<name>A0A8S0T1C5_OLEEU</name>
<dbReference type="AlphaFoldDB" id="A0A8S0T1C5"/>
<proteinExistence type="predicted"/>
<evidence type="ECO:0000313" key="3">
    <source>
        <dbReference type="Proteomes" id="UP000594638"/>
    </source>
</evidence>
<accession>A0A8S0T1C5</accession>
<dbReference type="Gramene" id="OE9A080045T1">
    <property type="protein sequence ID" value="OE9A080045C1"/>
    <property type="gene ID" value="OE9A080045"/>
</dbReference>
<keyword evidence="3" id="KW-1185">Reference proteome</keyword>
<keyword evidence="1" id="KW-0472">Membrane</keyword>
<organism evidence="2 3">
    <name type="scientific">Olea europaea subsp. europaea</name>
    <dbReference type="NCBI Taxonomy" id="158383"/>
    <lineage>
        <taxon>Eukaryota</taxon>
        <taxon>Viridiplantae</taxon>
        <taxon>Streptophyta</taxon>
        <taxon>Embryophyta</taxon>
        <taxon>Tracheophyta</taxon>
        <taxon>Spermatophyta</taxon>
        <taxon>Magnoliopsida</taxon>
        <taxon>eudicotyledons</taxon>
        <taxon>Gunneridae</taxon>
        <taxon>Pentapetalae</taxon>
        <taxon>asterids</taxon>
        <taxon>lamiids</taxon>
        <taxon>Lamiales</taxon>
        <taxon>Oleaceae</taxon>
        <taxon>Oleeae</taxon>
        <taxon>Olea</taxon>
    </lineage>
</organism>
<evidence type="ECO:0000313" key="2">
    <source>
        <dbReference type="EMBL" id="CAA2998309.1"/>
    </source>
</evidence>
<sequence>MECVNKFVTFNAIAVGILLPIGCKYAVIVEMIYSKLKWTEWLLSIGFKYTIEGIEVDTGTFVTFDVFDKDEDDDPYVFDKEHPATSHLLLTPTTKVPTISEFDASIPLTD</sequence>
<evidence type="ECO:0000256" key="1">
    <source>
        <dbReference type="SAM" id="Phobius"/>
    </source>
</evidence>
<comment type="caution">
    <text evidence="2">The sequence shown here is derived from an EMBL/GenBank/DDBJ whole genome shotgun (WGS) entry which is preliminary data.</text>
</comment>